<reference evidence="1" key="2">
    <citation type="journal article" date="2023" name="Int. J. Mol. Sci.">
        <title>De Novo Assembly and Annotation of 11 Diverse Shrub Willow (Salix) Genomes Reveals Novel Gene Organization in Sex-Linked Regions.</title>
        <authorList>
            <person name="Hyden B."/>
            <person name="Feng K."/>
            <person name="Yates T.B."/>
            <person name="Jawdy S."/>
            <person name="Cereghino C."/>
            <person name="Smart L.B."/>
            <person name="Muchero W."/>
        </authorList>
    </citation>
    <scope>NUCLEOTIDE SEQUENCE</scope>
    <source>
        <tissue evidence="1">Shoot tip</tissue>
    </source>
</reference>
<name>A0A9Q0T8S3_SALPP</name>
<gene>
    <name evidence="1" type="ORF">OIU79_009576</name>
</gene>
<comment type="caution">
    <text evidence="1">The sequence shown here is derived from an EMBL/GenBank/DDBJ whole genome shotgun (WGS) entry which is preliminary data.</text>
</comment>
<accession>A0A9Q0T8S3</accession>
<organism evidence="1 2">
    <name type="scientific">Salix purpurea</name>
    <name type="common">Purple osier willow</name>
    <dbReference type="NCBI Taxonomy" id="77065"/>
    <lineage>
        <taxon>Eukaryota</taxon>
        <taxon>Viridiplantae</taxon>
        <taxon>Streptophyta</taxon>
        <taxon>Embryophyta</taxon>
        <taxon>Tracheophyta</taxon>
        <taxon>Spermatophyta</taxon>
        <taxon>Magnoliopsida</taxon>
        <taxon>eudicotyledons</taxon>
        <taxon>Gunneridae</taxon>
        <taxon>Pentapetalae</taxon>
        <taxon>rosids</taxon>
        <taxon>fabids</taxon>
        <taxon>Malpighiales</taxon>
        <taxon>Salicaceae</taxon>
        <taxon>Saliceae</taxon>
        <taxon>Salix</taxon>
    </lineage>
</organism>
<evidence type="ECO:0000313" key="1">
    <source>
        <dbReference type="EMBL" id="KAJ6704690.1"/>
    </source>
</evidence>
<dbReference type="EMBL" id="JAPFFK010000016">
    <property type="protein sequence ID" value="KAJ6704690.1"/>
    <property type="molecule type" value="Genomic_DNA"/>
</dbReference>
<protein>
    <submittedName>
        <fullName evidence="1">Uncharacterized protein</fullName>
    </submittedName>
</protein>
<reference evidence="1" key="1">
    <citation type="submission" date="2022-11" db="EMBL/GenBank/DDBJ databases">
        <authorList>
            <person name="Hyden B.L."/>
            <person name="Feng K."/>
            <person name="Yates T."/>
            <person name="Jawdy S."/>
            <person name="Smart L.B."/>
            <person name="Muchero W."/>
        </authorList>
    </citation>
    <scope>NUCLEOTIDE SEQUENCE</scope>
    <source>
        <tissue evidence="1">Shoot tip</tissue>
    </source>
</reference>
<proteinExistence type="predicted"/>
<keyword evidence="2" id="KW-1185">Reference proteome</keyword>
<sequence>MSAKARILSTVAPCPPFSFGHAVSFNKLMCAESVAVCNPSCTRVCPCYWEKKHSIS</sequence>
<evidence type="ECO:0000313" key="2">
    <source>
        <dbReference type="Proteomes" id="UP001151532"/>
    </source>
</evidence>
<dbReference type="Proteomes" id="UP001151532">
    <property type="component" value="Chromosome 3"/>
</dbReference>
<dbReference type="AlphaFoldDB" id="A0A9Q0T8S3"/>